<dbReference type="PANTHER" id="PTHR43355:SF2">
    <property type="entry name" value="FLAVIN REDUCTASE (NADPH)"/>
    <property type="match status" value="1"/>
</dbReference>
<dbReference type="InterPro" id="IPR036291">
    <property type="entry name" value="NAD(P)-bd_dom_sf"/>
</dbReference>
<dbReference type="PANTHER" id="PTHR43355">
    <property type="entry name" value="FLAVIN REDUCTASE (NADPH)"/>
    <property type="match status" value="1"/>
</dbReference>
<dbReference type="Gene3D" id="3.40.50.720">
    <property type="entry name" value="NAD(P)-binding Rossmann-like Domain"/>
    <property type="match status" value="1"/>
</dbReference>
<protein>
    <submittedName>
        <fullName evidence="2">Short-chain dehydrogenase/oxidoreductase</fullName>
    </submittedName>
</protein>
<dbReference type="EMBL" id="BCMJ01000016">
    <property type="protein sequence ID" value="GAX09147.1"/>
    <property type="molecule type" value="Genomic_DNA"/>
</dbReference>
<dbReference type="SUPFAM" id="SSF51735">
    <property type="entry name" value="NAD(P)-binding Rossmann-fold domains"/>
    <property type="match status" value="1"/>
</dbReference>
<evidence type="ECO:0000259" key="1">
    <source>
        <dbReference type="Pfam" id="PF13460"/>
    </source>
</evidence>
<evidence type="ECO:0000313" key="3">
    <source>
        <dbReference type="Proteomes" id="UP000223370"/>
    </source>
</evidence>
<reference evidence="2 3" key="1">
    <citation type="submission" date="2015-11" db="EMBL/GenBank/DDBJ databases">
        <title>Draft genome sequences of new species of the genus Lactobacillus isolated from orchardgrass silage.</title>
        <authorList>
            <person name="Tohno M."/>
            <person name="Tanizawa Y."/>
            <person name="Arita M."/>
        </authorList>
    </citation>
    <scope>NUCLEOTIDE SEQUENCE [LARGE SCALE GENOMIC DNA]</scope>
    <source>
        <strain evidence="2 3">IWT5</strain>
    </source>
</reference>
<dbReference type="RefSeq" id="WP_098826425.1">
    <property type="nucleotide sequence ID" value="NZ_BCMJ01000016.1"/>
</dbReference>
<feature type="domain" description="NAD(P)-binding" evidence="1">
    <location>
        <begin position="8"/>
        <end position="189"/>
    </location>
</feature>
<proteinExistence type="predicted"/>
<gene>
    <name evidence="2" type="ORF">IWT5_02330</name>
</gene>
<evidence type="ECO:0000313" key="2">
    <source>
        <dbReference type="EMBL" id="GAX09147.1"/>
    </source>
</evidence>
<keyword evidence="3" id="KW-1185">Reference proteome</keyword>
<dbReference type="InterPro" id="IPR051606">
    <property type="entry name" value="Polyketide_Oxido-like"/>
</dbReference>
<organism evidence="2 3">
    <name type="scientific">Secundilactobacillus silagincola</name>
    <dbReference type="NCBI Taxonomy" id="1714681"/>
    <lineage>
        <taxon>Bacteria</taxon>
        <taxon>Bacillati</taxon>
        <taxon>Bacillota</taxon>
        <taxon>Bacilli</taxon>
        <taxon>Lactobacillales</taxon>
        <taxon>Lactobacillaceae</taxon>
        <taxon>Secundilactobacillus</taxon>
    </lineage>
</organism>
<dbReference type="InterPro" id="IPR016040">
    <property type="entry name" value="NAD(P)-bd_dom"/>
</dbReference>
<comment type="caution">
    <text evidence="2">The sequence shown here is derived from an EMBL/GenBank/DDBJ whole genome shotgun (WGS) entry which is preliminary data.</text>
</comment>
<dbReference type="GO" id="GO:0042602">
    <property type="term" value="F:riboflavin reductase (NADPH) activity"/>
    <property type="evidence" value="ECO:0007669"/>
    <property type="project" value="TreeGrafter"/>
</dbReference>
<dbReference type="GO" id="GO:0004074">
    <property type="term" value="F:biliverdin reductase [NAD(P)H] activity"/>
    <property type="evidence" value="ECO:0007669"/>
    <property type="project" value="TreeGrafter"/>
</dbReference>
<dbReference type="Pfam" id="PF13460">
    <property type="entry name" value="NAD_binding_10"/>
    <property type="match status" value="1"/>
</dbReference>
<dbReference type="AlphaFoldDB" id="A0A1Z5J544"/>
<name>A0A1Z5J544_9LACO</name>
<dbReference type="Proteomes" id="UP000223370">
    <property type="component" value="Unassembled WGS sequence"/>
</dbReference>
<dbReference type="OrthoDB" id="9803892at2"/>
<sequence>MTNVLILGANGRIARLVRQRLLTETNTQLTLYLRHAKRLGSIDPTREDVIEADVNDYQALVQAMANQDIVYANLGGQFEPLANNIVKAMTAVSVKRLIYVTGLDLYHEVPGEFGQWVETSIGSAVMNDTRRAAKIIENSSLNYTIIRAAYMTDTDTIDYELTDKGTPFKGTIISRKSVADLIMKIIVNPEQHSYSSLGIDQPGTDGDRPY</sequence>
<accession>A0A1Z5J544</accession>